<dbReference type="RefSeq" id="WP_040133716.1">
    <property type="nucleotide sequence ID" value="NZ_CP008954.1"/>
</dbReference>
<dbReference type="Proteomes" id="UP000028492">
    <property type="component" value="Plasmid pAmyja1"/>
</dbReference>
<keyword evidence="3" id="KW-1185">Reference proteome</keyword>
<geneLocation type="plasmid" evidence="2 3">
    <name>pAmyja1</name>
</geneLocation>
<evidence type="ECO:0000313" key="3">
    <source>
        <dbReference type="Proteomes" id="UP000028492"/>
    </source>
</evidence>
<evidence type="ECO:0000313" key="2">
    <source>
        <dbReference type="EMBL" id="AIG81345.1"/>
    </source>
</evidence>
<dbReference type="EMBL" id="CP008954">
    <property type="protein sequence ID" value="AIG81345.1"/>
    <property type="molecule type" value="Genomic_DNA"/>
</dbReference>
<keyword evidence="2" id="KW-0614">Plasmid</keyword>
<organism evidence="2 3">
    <name type="scientific">Amycolatopsis japonica</name>
    <dbReference type="NCBI Taxonomy" id="208439"/>
    <lineage>
        <taxon>Bacteria</taxon>
        <taxon>Bacillati</taxon>
        <taxon>Actinomycetota</taxon>
        <taxon>Actinomycetes</taxon>
        <taxon>Pseudonocardiales</taxon>
        <taxon>Pseudonocardiaceae</taxon>
        <taxon>Amycolatopsis</taxon>
        <taxon>Amycolatopsis japonica group</taxon>
    </lineage>
</organism>
<evidence type="ECO:0008006" key="4">
    <source>
        <dbReference type="Google" id="ProtNLM"/>
    </source>
</evidence>
<name>A0A075VEL7_9PSEU</name>
<accession>A0A075VEL7</accession>
<gene>
    <name evidence="2" type="ORF">AJAP_42890</name>
</gene>
<reference evidence="2 3" key="1">
    <citation type="journal article" date="2014" name="J. Biotechnol.">
        <title>Complete genome sequence of the actinobacterium Amycolatopsis japonica MG417-CF17(T) (=DSM 44213T) producing (S,S)-N,N'-ethylenediaminedisuccinic acid.</title>
        <authorList>
            <person name="Stegmann E."/>
            <person name="Albersmeier A."/>
            <person name="Spohn M."/>
            <person name="Gert H."/>
            <person name="Weber T."/>
            <person name="Wohlleben W."/>
            <person name="Kalinowski J."/>
            <person name="Ruckert C."/>
        </authorList>
    </citation>
    <scope>NUCLEOTIDE SEQUENCE [LARGE SCALE GENOMIC DNA]</scope>
    <source>
        <strain evidence="3">MG417-CF17 (DSM 44213)</strain>
        <plasmid evidence="2">pAmyja1</plasmid>
    </source>
</reference>
<feature type="compositionally biased region" description="Low complexity" evidence="1">
    <location>
        <begin position="168"/>
        <end position="177"/>
    </location>
</feature>
<dbReference type="HOGENOM" id="CLU_1014267_0_0_11"/>
<proteinExistence type="predicted"/>
<dbReference type="AlphaFoldDB" id="A0A075VEL7"/>
<protein>
    <recommendedName>
        <fullName evidence="4">Helix-turn-helix domain-containing protein</fullName>
    </recommendedName>
</protein>
<dbReference type="KEGG" id="aja:AJAP_42890"/>
<sequence length="274" mass="30110">MFDTHDPDTEMAIRHGRGFPYTTVGQWVLLADLPSQSKTLYALLRMHVNGQRRDDTCWPTQATLAGLMRLKKPTDVGKYTRPLVELGAVEIEEVRWGPNRMYKRLIYTVHEAPPGNFGGHITLTSFYGTKVQVSPNIPQKGGPATPSKGHPVTRSKGRPDLPQKGDQQPEPSTTTTEEQPESKEGAAAPLPVLGRSAPCGPGRLALEQPAHRISGQLETPAVEVTHHTRAHTRELPPLPRPRFVQNVDELPEALHPDDDRPFAQTAIQAGASTC</sequence>
<evidence type="ECO:0000256" key="1">
    <source>
        <dbReference type="SAM" id="MobiDB-lite"/>
    </source>
</evidence>
<feature type="region of interest" description="Disordered" evidence="1">
    <location>
        <begin position="134"/>
        <end position="201"/>
    </location>
</feature>